<proteinExistence type="inferred from homology"/>
<reference evidence="8 9" key="1">
    <citation type="submission" date="2023-08" db="EMBL/GenBank/DDBJ databases">
        <title>Black Yeasts Isolated from many extreme environments.</title>
        <authorList>
            <person name="Coleine C."/>
            <person name="Stajich J.E."/>
            <person name="Selbmann L."/>
        </authorList>
    </citation>
    <scope>NUCLEOTIDE SEQUENCE [LARGE SCALE GENOMIC DNA]</scope>
    <source>
        <strain evidence="8 9">CCFEE 536</strain>
    </source>
</reference>
<evidence type="ECO:0000256" key="6">
    <source>
        <dbReference type="ARBA" id="ARBA00032319"/>
    </source>
</evidence>
<evidence type="ECO:0000256" key="5">
    <source>
        <dbReference type="ARBA" id="ARBA00023242"/>
    </source>
</evidence>
<keyword evidence="9" id="KW-1185">Reference proteome</keyword>
<dbReference type="PANTHER" id="PTHR12945">
    <property type="entry name" value="TRANSLATION INITIATION FACTOR EIF3-RELATED"/>
    <property type="match status" value="1"/>
</dbReference>
<sequence>MDLREEMLGLIGCWANVHYGGSNEVRTTDDGLGQIGGGRWLMIDDTGGLLVAAMAEKMGILYPEEEDEGQESEVVQETEDGQLRPDATFDTRVVDSGGARFDEAEAPPNPHTAEDQPMPDAVDNVPSNSVPAAKMTTAKSTDATSSSPAIAPTHKSQQLALKNTLTVLHANAQPNLALLKYFSYDTSNPANASSSHPLHTHLRTLSWLQLLHPSEDPTYLEPERFTPQQMQGWKSGKKTTYYKKRRRWERARKTVDQTRAGGFDGLIVASAMAPATILQHTIPLLRGGAQVVVYSPTVEPLTELADLYSRDRRAAFLLLQQQQLQQSQQPASDPPPQSIAPAPTAPVATATH</sequence>
<dbReference type="Pfam" id="PF04189">
    <property type="entry name" value="Gcd10p"/>
    <property type="match status" value="1"/>
</dbReference>
<comment type="caution">
    <text evidence="8">The sequence shown here is derived from an EMBL/GenBank/DDBJ whole genome shotgun (WGS) entry which is preliminary data.</text>
</comment>
<evidence type="ECO:0000256" key="3">
    <source>
        <dbReference type="ARBA" id="ARBA00021704"/>
    </source>
</evidence>
<dbReference type="InterPro" id="IPR017423">
    <property type="entry name" value="TRM6"/>
</dbReference>
<feature type="region of interest" description="Disordered" evidence="7">
    <location>
        <begin position="99"/>
        <end position="129"/>
    </location>
</feature>
<gene>
    <name evidence="8" type="primary">TRM6_1</name>
    <name evidence="8" type="ORF">LTR16_006751</name>
</gene>
<feature type="region of interest" description="Disordered" evidence="7">
    <location>
        <begin position="324"/>
        <end position="352"/>
    </location>
</feature>
<protein>
    <recommendedName>
        <fullName evidence="3">tRNA (adenine(58)-N(1))-methyltransferase non-catalytic subunit TRM6</fullName>
    </recommendedName>
    <alternativeName>
        <fullName evidence="6">tRNA(m1A58)-methyltransferase subunit TRM6</fullName>
    </alternativeName>
</protein>
<evidence type="ECO:0000256" key="7">
    <source>
        <dbReference type="SAM" id="MobiDB-lite"/>
    </source>
</evidence>
<keyword evidence="4" id="KW-0819">tRNA processing</keyword>
<keyword evidence="5" id="KW-0539">Nucleus</keyword>
<evidence type="ECO:0000313" key="9">
    <source>
        <dbReference type="Proteomes" id="UP001357485"/>
    </source>
</evidence>
<feature type="non-terminal residue" evidence="8">
    <location>
        <position position="352"/>
    </location>
</feature>
<dbReference type="PANTHER" id="PTHR12945:SF0">
    <property type="entry name" value="TRNA (ADENINE(58)-N(1))-METHYLTRANSFERASE NON-CATALYTIC SUBUNIT TRM6"/>
    <property type="match status" value="1"/>
</dbReference>
<dbReference type="EMBL" id="JAVRRA010025938">
    <property type="protein sequence ID" value="KAK5104814.1"/>
    <property type="molecule type" value="Genomic_DNA"/>
</dbReference>
<accession>A0ABR0KQ74</accession>
<evidence type="ECO:0000313" key="8">
    <source>
        <dbReference type="EMBL" id="KAK5104814.1"/>
    </source>
</evidence>
<comment type="similarity">
    <text evidence="2">Belongs to the TRM6/GCD10 family.</text>
</comment>
<evidence type="ECO:0000256" key="4">
    <source>
        <dbReference type="ARBA" id="ARBA00022694"/>
    </source>
</evidence>
<name>A0ABR0KQ74_9PEZI</name>
<dbReference type="Proteomes" id="UP001357485">
    <property type="component" value="Unassembled WGS sequence"/>
</dbReference>
<organism evidence="8 9">
    <name type="scientific">Cryomyces antarcticus</name>
    <dbReference type="NCBI Taxonomy" id="329879"/>
    <lineage>
        <taxon>Eukaryota</taxon>
        <taxon>Fungi</taxon>
        <taxon>Dikarya</taxon>
        <taxon>Ascomycota</taxon>
        <taxon>Pezizomycotina</taxon>
        <taxon>Dothideomycetes</taxon>
        <taxon>Dothideomycetes incertae sedis</taxon>
        <taxon>Cryomyces</taxon>
    </lineage>
</organism>
<feature type="compositionally biased region" description="Low complexity" evidence="7">
    <location>
        <begin position="339"/>
        <end position="352"/>
    </location>
</feature>
<comment type="subcellular location">
    <subcellularLocation>
        <location evidence="1">Nucleus</location>
    </subcellularLocation>
</comment>
<evidence type="ECO:0000256" key="2">
    <source>
        <dbReference type="ARBA" id="ARBA00008320"/>
    </source>
</evidence>
<evidence type="ECO:0000256" key="1">
    <source>
        <dbReference type="ARBA" id="ARBA00004123"/>
    </source>
</evidence>